<organism evidence="3 4">
    <name type="scientific">Phytophthora cactorum</name>
    <dbReference type="NCBI Taxonomy" id="29920"/>
    <lineage>
        <taxon>Eukaryota</taxon>
        <taxon>Sar</taxon>
        <taxon>Stramenopiles</taxon>
        <taxon>Oomycota</taxon>
        <taxon>Peronosporomycetes</taxon>
        <taxon>Peronosporales</taxon>
        <taxon>Peronosporaceae</taxon>
        <taxon>Phytophthora</taxon>
    </lineage>
</organism>
<keyword evidence="2" id="KW-1133">Transmembrane helix</keyword>
<keyword evidence="2" id="KW-0812">Transmembrane</keyword>
<accession>A0A8T1TND9</accession>
<name>A0A8T1TND9_9STRA</name>
<gene>
    <name evidence="3" type="ORF">JG687_00017793</name>
</gene>
<dbReference type="EMBL" id="JAENGZ010002183">
    <property type="protein sequence ID" value="KAG6944567.1"/>
    <property type="molecule type" value="Genomic_DNA"/>
</dbReference>
<dbReference type="Proteomes" id="UP000688947">
    <property type="component" value="Unassembled WGS sequence"/>
</dbReference>
<keyword evidence="2" id="KW-0472">Membrane</keyword>
<evidence type="ECO:0000313" key="4">
    <source>
        <dbReference type="Proteomes" id="UP000688947"/>
    </source>
</evidence>
<comment type="caution">
    <text evidence="3">The sequence shown here is derived from an EMBL/GenBank/DDBJ whole genome shotgun (WGS) entry which is preliminary data.</text>
</comment>
<feature type="transmembrane region" description="Helical" evidence="2">
    <location>
        <begin position="44"/>
        <end position="64"/>
    </location>
</feature>
<dbReference type="OrthoDB" id="10358675at2759"/>
<proteinExistence type="predicted"/>
<sequence length="98" mass="11205">MPILPSVSGPTSENTTVLQSTQTKRPTILIETLEVLFTTECTVVAAYLEAFVLLFYCNYMLLMVHPPSAQYHMEMAGVTQENVGSTVRPVWIWRRRWL</sequence>
<feature type="region of interest" description="Disordered" evidence="1">
    <location>
        <begin position="1"/>
        <end position="22"/>
    </location>
</feature>
<reference evidence="3" key="1">
    <citation type="submission" date="2021-01" db="EMBL/GenBank/DDBJ databases">
        <title>Phytophthora aleatoria, a newly-described species from Pinus radiata is distinct from Phytophthora cactorum isolates based on comparative genomics.</title>
        <authorList>
            <person name="Mcdougal R."/>
            <person name="Panda P."/>
            <person name="Williams N."/>
            <person name="Studholme D.J."/>
        </authorList>
    </citation>
    <scope>NUCLEOTIDE SEQUENCE</scope>
    <source>
        <strain evidence="3">NZFS 3830</strain>
    </source>
</reference>
<evidence type="ECO:0000256" key="1">
    <source>
        <dbReference type="SAM" id="MobiDB-lite"/>
    </source>
</evidence>
<dbReference type="AlphaFoldDB" id="A0A8T1TND9"/>
<evidence type="ECO:0000256" key="2">
    <source>
        <dbReference type="SAM" id="Phobius"/>
    </source>
</evidence>
<protein>
    <submittedName>
        <fullName evidence="3">Uncharacterized protein</fullName>
    </submittedName>
</protein>
<evidence type="ECO:0000313" key="3">
    <source>
        <dbReference type="EMBL" id="KAG6944567.1"/>
    </source>
</evidence>
<feature type="compositionally biased region" description="Polar residues" evidence="1">
    <location>
        <begin position="8"/>
        <end position="22"/>
    </location>
</feature>